<organism evidence="2 3">
    <name type="scientific">Pisum sativum</name>
    <name type="common">Garden pea</name>
    <name type="synonym">Lathyrus oleraceus</name>
    <dbReference type="NCBI Taxonomy" id="3888"/>
    <lineage>
        <taxon>Eukaryota</taxon>
        <taxon>Viridiplantae</taxon>
        <taxon>Streptophyta</taxon>
        <taxon>Embryophyta</taxon>
        <taxon>Tracheophyta</taxon>
        <taxon>Spermatophyta</taxon>
        <taxon>Magnoliopsida</taxon>
        <taxon>eudicotyledons</taxon>
        <taxon>Gunneridae</taxon>
        <taxon>Pentapetalae</taxon>
        <taxon>rosids</taxon>
        <taxon>fabids</taxon>
        <taxon>Fabales</taxon>
        <taxon>Fabaceae</taxon>
        <taxon>Papilionoideae</taxon>
        <taxon>50 kb inversion clade</taxon>
        <taxon>NPAAA clade</taxon>
        <taxon>Hologalegina</taxon>
        <taxon>IRL clade</taxon>
        <taxon>Fabeae</taxon>
        <taxon>Lathyrus</taxon>
    </lineage>
</organism>
<dbReference type="GO" id="GO:0003676">
    <property type="term" value="F:nucleic acid binding"/>
    <property type="evidence" value="ECO:0007669"/>
    <property type="project" value="InterPro"/>
</dbReference>
<dbReference type="InterPro" id="IPR012337">
    <property type="entry name" value="RNaseH-like_sf"/>
</dbReference>
<dbReference type="PANTHER" id="PTHR42648">
    <property type="entry name" value="TRANSPOSASE, PUTATIVE-RELATED"/>
    <property type="match status" value="1"/>
</dbReference>
<dbReference type="SUPFAM" id="SSF53098">
    <property type="entry name" value="Ribonuclease H-like"/>
    <property type="match status" value="1"/>
</dbReference>
<protein>
    <recommendedName>
        <fullName evidence="1">Retroviral polymerase SH3-like domain-containing protein</fullName>
    </recommendedName>
</protein>
<dbReference type="Proteomes" id="UP001058974">
    <property type="component" value="Chromosome 5"/>
</dbReference>
<gene>
    <name evidence="2" type="ORF">KIW84_053034</name>
</gene>
<dbReference type="InterPro" id="IPR039537">
    <property type="entry name" value="Retrotran_Ty1/copia-like"/>
</dbReference>
<sequence>MSSMIIYRLDKSYSGSNDTIESNKQGNHNALLASQNSAQDYNQYFDNGSNNHVTRQTYKFQDLIKHHGRAERKHKNIIEFGLTLLAQAKMPLSYWWEAFSTAVYLINMLPSSVTQNENPYSLLFKKEPDYTSLKPFGYACYPCLKPYNRHRLQFHITICVFLGYNNSHKGYKCLNSHGRIFISRHMAFNEEHFPFHDGFLNTMAPLQTLVESSYVIFPLFFASTSSSNTLISTRNHSDIEQEPVNPFTRLEDNIEQATNDSTSSIEHAAPDEPRDLDEPITATIHVESNSGVIHTRSKRGI</sequence>
<accession>A0A9D4WP85</accession>
<keyword evidence="3" id="KW-1185">Reference proteome</keyword>
<evidence type="ECO:0000313" key="3">
    <source>
        <dbReference type="Proteomes" id="UP001058974"/>
    </source>
</evidence>
<feature type="domain" description="Retroviral polymerase SH3-like" evidence="1">
    <location>
        <begin position="139"/>
        <end position="197"/>
    </location>
</feature>
<dbReference type="InterPro" id="IPR036397">
    <property type="entry name" value="RNaseH_sf"/>
</dbReference>
<dbReference type="EMBL" id="JAMSHJ010000005">
    <property type="protein sequence ID" value="KAI5406543.1"/>
    <property type="molecule type" value="Genomic_DNA"/>
</dbReference>
<dbReference type="Pfam" id="PF25597">
    <property type="entry name" value="SH3_retrovirus"/>
    <property type="match status" value="1"/>
</dbReference>
<dbReference type="AlphaFoldDB" id="A0A9D4WP85"/>
<evidence type="ECO:0000259" key="1">
    <source>
        <dbReference type="Pfam" id="PF25597"/>
    </source>
</evidence>
<reference evidence="2 3" key="1">
    <citation type="journal article" date="2022" name="Nat. Genet.">
        <title>Improved pea reference genome and pan-genome highlight genomic features and evolutionary characteristics.</title>
        <authorList>
            <person name="Yang T."/>
            <person name="Liu R."/>
            <person name="Luo Y."/>
            <person name="Hu S."/>
            <person name="Wang D."/>
            <person name="Wang C."/>
            <person name="Pandey M.K."/>
            <person name="Ge S."/>
            <person name="Xu Q."/>
            <person name="Li N."/>
            <person name="Li G."/>
            <person name="Huang Y."/>
            <person name="Saxena R.K."/>
            <person name="Ji Y."/>
            <person name="Li M."/>
            <person name="Yan X."/>
            <person name="He Y."/>
            <person name="Liu Y."/>
            <person name="Wang X."/>
            <person name="Xiang C."/>
            <person name="Varshney R.K."/>
            <person name="Ding H."/>
            <person name="Gao S."/>
            <person name="Zong X."/>
        </authorList>
    </citation>
    <scope>NUCLEOTIDE SEQUENCE [LARGE SCALE GENOMIC DNA]</scope>
    <source>
        <strain evidence="2 3">cv. Zhongwan 6</strain>
    </source>
</reference>
<dbReference type="Gramene" id="Psat05G0303400-T1">
    <property type="protein sequence ID" value="KAI5406543.1"/>
    <property type="gene ID" value="KIW84_053034"/>
</dbReference>
<dbReference type="InterPro" id="IPR057670">
    <property type="entry name" value="SH3_retrovirus"/>
</dbReference>
<dbReference type="PANTHER" id="PTHR42648:SF26">
    <property type="entry name" value="INTEGRASE CATALYTIC DOMAIN-CONTAINING PROTEIN"/>
    <property type="match status" value="1"/>
</dbReference>
<dbReference type="Gene3D" id="3.30.420.10">
    <property type="entry name" value="Ribonuclease H-like superfamily/Ribonuclease H"/>
    <property type="match status" value="1"/>
</dbReference>
<comment type="caution">
    <text evidence="2">The sequence shown here is derived from an EMBL/GenBank/DDBJ whole genome shotgun (WGS) entry which is preliminary data.</text>
</comment>
<proteinExistence type="predicted"/>
<evidence type="ECO:0000313" key="2">
    <source>
        <dbReference type="EMBL" id="KAI5406543.1"/>
    </source>
</evidence>
<name>A0A9D4WP85_PEA</name>